<sequence>MNHPHVFFALLLGICAACSPAHAGAGPAPRPPEQVNLADLVRDTQMLDAQGQELELVWWIPREYMVAAMAQSADRPGERTERELESLFDEFTLVAVLRGEVSALGAGRFEPEEALRAKVRIQDTEGKVYNPIPADEVDSRMTVLIGILRPVFKQLIGAMGENMQLFVFPGRKGQDQRLADPLGTGRFAVRVGDKEHAFRLPLGSLLMPKQDPATGETFPGSYSFNPYTGGVLSPGAP</sequence>
<evidence type="ECO:0000313" key="2">
    <source>
        <dbReference type="EMBL" id="QSX77028.1"/>
    </source>
</evidence>
<protein>
    <recommendedName>
        <fullName evidence="4">DUF5117 domain-containing protein</fullName>
    </recommendedName>
</protein>
<feature type="signal peptide" evidence="1">
    <location>
        <begin position="1"/>
        <end position="23"/>
    </location>
</feature>
<reference evidence="2 3" key="1">
    <citation type="submission" date="2021-03" db="EMBL/GenBank/DDBJ databases">
        <title>Lysobacter sp. nov. isolated from soil of gangwondo yeongwol, south Korea.</title>
        <authorList>
            <person name="Kim K.R."/>
            <person name="Kim K.H."/>
            <person name="Jeon C.O."/>
        </authorList>
    </citation>
    <scope>NUCLEOTIDE SEQUENCE [LARGE SCALE GENOMIC DNA]</scope>
    <source>
        <strain evidence="2 3">R19</strain>
    </source>
</reference>
<organism evidence="2 3">
    <name type="scientific">Agrilutibacter solisilvae</name>
    <dbReference type="NCBI Taxonomy" id="2763317"/>
    <lineage>
        <taxon>Bacteria</taxon>
        <taxon>Pseudomonadati</taxon>
        <taxon>Pseudomonadota</taxon>
        <taxon>Gammaproteobacteria</taxon>
        <taxon>Lysobacterales</taxon>
        <taxon>Lysobacteraceae</taxon>
        <taxon>Agrilutibacter</taxon>
    </lineage>
</organism>
<keyword evidence="1" id="KW-0732">Signal</keyword>
<dbReference type="EMBL" id="CP071518">
    <property type="protein sequence ID" value="QSX77028.1"/>
    <property type="molecule type" value="Genomic_DNA"/>
</dbReference>
<evidence type="ECO:0008006" key="4">
    <source>
        <dbReference type="Google" id="ProtNLM"/>
    </source>
</evidence>
<gene>
    <name evidence="2" type="ORF">I8J32_009415</name>
</gene>
<proteinExistence type="predicted"/>
<evidence type="ECO:0000256" key="1">
    <source>
        <dbReference type="SAM" id="SignalP"/>
    </source>
</evidence>
<dbReference type="AlphaFoldDB" id="A0A974XY27"/>
<dbReference type="Proteomes" id="UP000639274">
    <property type="component" value="Chromosome"/>
</dbReference>
<feature type="chain" id="PRO_5037769495" description="DUF5117 domain-containing protein" evidence="1">
    <location>
        <begin position="24"/>
        <end position="237"/>
    </location>
</feature>
<dbReference type="RefSeq" id="WP_200611285.1">
    <property type="nucleotide sequence ID" value="NZ_CP071518.1"/>
</dbReference>
<keyword evidence="3" id="KW-1185">Reference proteome</keyword>
<name>A0A974XY27_9GAMM</name>
<accession>A0A974XY27</accession>
<dbReference type="KEGG" id="lsf:I8J32_009415"/>
<evidence type="ECO:0000313" key="3">
    <source>
        <dbReference type="Proteomes" id="UP000639274"/>
    </source>
</evidence>